<name>A0A1S1Z2P9_FLAPC</name>
<dbReference type="EMBL" id="JRYR02000001">
    <property type="protein sequence ID" value="OHX67375.1"/>
    <property type="molecule type" value="Genomic_DNA"/>
</dbReference>
<dbReference type="AlphaFoldDB" id="A0A1S1Z2P9"/>
<evidence type="ECO:0000313" key="2">
    <source>
        <dbReference type="Proteomes" id="UP000179797"/>
    </source>
</evidence>
<sequence>MINLKHALIQLQTPNEQGEGKEFSLSFTPISGNRKGKVLHIRKAIMRKLSKEKAQEAIVNAHKPKKKYDPKSHNINIQVIESDDFPEGVITVKDWSILELNDLKTII</sequence>
<evidence type="ECO:0000313" key="1">
    <source>
        <dbReference type="EMBL" id="OHX67375.1"/>
    </source>
</evidence>
<dbReference type="RefSeq" id="WP_044229001.1">
    <property type="nucleotide sequence ID" value="NZ_JRYR02000001.1"/>
</dbReference>
<dbReference type="Proteomes" id="UP000179797">
    <property type="component" value="Unassembled WGS sequence"/>
</dbReference>
<gene>
    <name evidence="1" type="ORF">NH26_13990</name>
</gene>
<accession>A0A1S1Z2P9</accession>
<reference evidence="1 2" key="1">
    <citation type="journal article" date="2012" name="Int. J. Syst. Evol. Microbiol.">
        <title>Flammeovirga pacifica sp. nov., isolated from deep-sea sediment.</title>
        <authorList>
            <person name="Xu H."/>
            <person name="Fu Y."/>
            <person name="Yang N."/>
            <person name="Ding Z."/>
            <person name="Lai Q."/>
            <person name="Zeng R."/>
        </authorList>
    </citation>
    <scope>NUCLEOTIDE SEQUENCE [LARGE SCALE GENOMIC DNA]</scope>
    <source>
        <strain evidence="2">DSM 24597 / LMG 26175 / WPAGA1</strain>
    </source>
</reference>
<protein>
    <submittedName>
        <fullName evidence="1">Uncharacterized protein</fullName>
    </submittedName>
</protein>
<comment type="caution">
    <text evidence="1">The sequence shown here is derived from an EMBL/GenBank/DDBJ whole genome shotgun (WGS) entry which is preliminary data.</text>
</comment>
<organism evidence="1 2">
    <name type="scientific">Flammeovirga pacifica</name>
    <dbReference type="NCBI Taxonomy" id="915059"/>
    <lineage>
        <taxon>Bacteria</taxon>
        <taxon>Pseudomonadati</taxon>
        <taxon>Bacteroidota</taxon>
        <taxon>Cytophagia</taxon>
        <taxon>Cytophagales</taxon>
        <taxon>Flammeovirgaceae</taxon>
        <taxon>Flammeovirga</taxon>
    </lineage>
</organism>
<dbReference type="STRING" id="915059.NH26_13990"/>
<proteinExistence type="predicted"/>
<keyword evidence="2" id="KW-1185">Reference proteome</keyword>